<evidence type="ECO:0000259" key="4">
    <source>
        <dbReference type="Pfam" id="PF02778"/>
    </source>
</evidence>
<dbReference type="EMBL" id="RKLV01000001">
    <property type="protein sequence ID" value="MCX2817955.1"/>
    <property type="molecule type" value="Genomic_DNA"/>
</dbReference>
<dbReference type="InterPro" id="IPR011856">
    <property type="entry name" value="tRNA_endonuc-like_dom_sf"/>
</dbReference>
<dbReference type="Pfam" id="PF02778">
    <property type="entry name" value="tRNA_int_endo_N"/>
    <property type="match status" value="1"/>
</dbReference>
<dbReference type="SUPFAM" id="SSF53032">
    <property type="entry name" value="tRNA-intron endonuclease catalytic domain-like"/>
    <property type="match status" value="2"/>
</dbReference>
<dbReference type="PANTHER" id="PTHR13070:SF0">
    <property type="entry name" value="TRNA-SPLICING ENDONUCLEASE SUBUNIT SEN34"/>
    <property type="match status" value="1"/>
</dbReference>
<organism evidence="5 6">
    <name type="scientific">Halorutilus salinus</name>
    <dbReference type="NCBI Taxonomy" id="2487751"/>
    <lineage>
        <taxon>Archaea</taxon>
        <taxon>Methanobacteriati</taxon>
        <taxon>Methanobacteriota</taxon>
        <taxon>Stenosarchaea group</taxon>
        <taxon>Halobacteria</taxon>
        <taxon>Halorutilales</taxon>
        <taxon>Halorutilaceae</taxon>
        <taxon>Halorutilus</taxon>
    </lineage>
</organism>
<proteinExistence type="predicted"/>
<keyword evidence="6" id="KW-1185">Reference proteome</keyword>
<feature type="domain" description="tRNA intron endonuclease N-terminal" evidence="4">
    <location>
        <begin position="8"/>
        <end position="56"/>
    </location>
</feature>
<dbReference type="Proteomes" id="UP001149411">
    <property type="component" value="Unassembled WGS sequence"/>
</dbReference>
<evidence type="ECO:0000256" key="1">
    <source>
        <dbReference type="ARBA" id="ARBA00022694"/>
    </source>
</evidence>
<accession>A0A9Q4GGP1</accession>
<dbReference type="PANTHER" id="PTHR13070">
    <property type="entry name" value="TRNA-SPLICING ENDONUCLEASE SUBUNIT SEN34-RELATED"/>
    <property type="match status" value="1"/>
</dbReference>
<dbReference type="AlphaFoldDB" id="A0A9Q4GGP1"/>
<dbReference type="InterPro" id="IPR006677">
    <property type="entry name" value="tRNA_intron_Endonuc_cat-like"/>
</dbReference>
<reference evidence="5" key="1">
    <citation type="submission" date="2022-09" db="EMBL/GenBank/DDBJ databases">
        <title>Haloadaptaus new haloarchaeum isolated from saline soil.</title>
        <authorList>
            <person name="Duran-Viseras A."/>
            <person name="Sanchez-Porro C."/>
            <person name="Ventosa A."/>
        </authorList>
    </citation>
    <scope>NUCLEOTIDE SEQUENCE</scope>
    <source>
        <strain evidence="5">F3-133</strain>
    </source>
</reference>
<dbReference type="InterPro" id="IPR036740">
    <property type="entry name" value="tRNA_intron_Endonuc_N_sf"/>
</dbReference>
<keyword evidence="2 5" id="KW-0456">Lyase</keyword>
<dbReference type="SUPFAM" id="SSF55267">
    <property type="entry name" value="tRNA-intron endonuclease N-terminal domain-like"/>
    <property type="match status" value="1"/>
</dbReference>
<feature type="domain" description="tRNA intron endonuclease catalytic" evidence="3">
    <location>
        <begin position="219"/>
        <end position="295"/>
    </location>
</feature>
<dbReference type="CDD" id="cd22363">
    <property type="entry name" value="tRNA-intron_lyase_C"/>
    <property type="match status" value="1"/>
</dbReference>
<dbReference type="Gene3D" id="3.40.1350.150">
    <property type="match status" value="1"/>
</dbReference>
<dbReference type="GO" id="GO:0000379">
    <property type="term" value="P:tRNA-type intron splice site recognition and cleavage"/>
    <property type="evidence" value="ECO:0007669"/>
    <property type="project" value="TreeGrafter"/>
</dbReference>
<dbReference type="GO" id="GO:0003676">
    <property type="term" value="F:nucleic acid binding"/>
    <property type="evidence" value="ECO:0007669"/>
    <property type="project" value="InterPro"/>
</dbReference>
<dbReference type="RefSeq" id="WP_266085512.1">
    <property type="nucleotide sequence ID" value="NZ_RKLV01000001.1"/>
</dbReference>
<dbReference type="GO" id="GO:0000213">
    <property type="term" value="F:tRNA-intron lyase activity"/>
    <property type="evidence" value="ECO:0007669"/>
    <property type="project" value="UniProtKB-EC"/>
</dbReference>
<name>A0A9Q4GGP1_9EURY</name>
<dbReference type="Gene3D" id="3.40.1350.10">
    <property type="match status" value="1"/>
</dbReference>
<dbReference type="InterPro" id="IPR006678">
    <property type="entry name" value="tRNA_intron_Endonuc_N"/>
</dbReference>
<dbReference type="EC" id="4.6.1.16" evidence="5"/>
<keyword evidence="1" id="KW-0819">tRNA processing</keyword>
<sequence length="306" mass="33843">MEATYDEDDRRVRVTDDARQQLYDASGYGEPLDGNAVSLSTVEAAYLLSEGKLGDVDGDGYTDFVRRAVDDFAVLRVYTDLRDRGYYIDHGEELRLYRRGEHPANASAVGRVVVAREGDDVSLSTRIHLLAVADDDGDVTYFDFARVEPDGDFPEPSRTVRVEERGGESLVTDASVLEPPRYGASAEEGRVLSDVETAYLADSGFVDDGSRYTDGVDDRRLAVYTDLRDRGTCPRTGFKFGSDFRVYETTDDDHAGFLVSPLNPNGSLPVVELSRAVRLAHGVRKTAVFALVDDTVEYVAVERERP</sequence>
<evidence type="ECO:0000313" key="5">
    <source>
        <dbReference type="EMBL" id="MCX2817955.1"/>
    </source>
</evidence>
<dbReference type="InterPro" id="IPR006676">
    <property type="entry name" value="tRNA_splic"/>
</dbReference>
<evidence type="ECO:0000313" key="6">
    <source>
        <dbReference type="Proteomes" id="UP001149411"/>
    </source>
</evidence>
<evidence type="ECO:0000259" key="3">
    <source>
        <dbReference type="Pfam" id="PF01974"/>
    </source>
</evidence>
<protein>
    <submittedName>
        <fullName evidence="5">tRNA-intron lyase</fullName>
        <ecNumber evidence="5">4.6.1.16</ecNumber>
    </submittedName>
</protein>
<dbReference type="NCBIfam" id="TIGR00324">
    <property type="entry name" value="endA"/>
    <property type="match status" value="1"/>
</dbReference>
<dbReference type="InterPro" id="IPR036167">
    <property type="entry name" value="tRNA_intron_Endo_cat-like_sf"/>
</dbReference>
<evidence type="ECO:0000256" key="2">
    <source>
        <dbReference type="ARBA" id="ARBA00023239"/>
    </source>
</evidence>
<gene>
    <name evidence="5" type="primary">endA</name>
    <name evidence="5" type="ORF">EGH25_01090</name>
</gene>
<comment type="caution">
    <text evidence="5">The sequence shown here is derived from an EMBL/GenBank/DDBJ whole genome shotgun (WGS) entry which is preliminary data.</text>
</comment>
<dbReference type="Pfam" id="PF01974">
    <property type="entry name" value="tRNA_int_endo"/>
    <property type="match status" value="1"/>
</dbReference>